<dbReference type="VEuPathDB" id="FungiDB:ASPVEDRAFT_83130"/>
<dbReference type="InterPro" id="IPR024630">
    <property type="entry name" value="Stc1"/>
</dbReference>
<evidence type="ECO:0000313" key="4">
    <source>
        <dbReference type="Proteomes" id="UP000184073"/>
    </source>
</evidence>
<feature type="compositionally biased region" description="Acidic residues" evidence="1">
    <location>
        <begin position="274"/>
        <end position="285"/>
    </location>
</feature>
<organism evidence="3 4">
    <name type="scientific">Aspergillus versicolor CBS 583.65</name>
    <dbReference type="NCBI Taxonomy" id="1036611"/>
    <lineage>
        <taxon>Eukaryota</taxon>
        <taxon>Fungi</taxon>
        <taxon>Dikarya</taxon>
        <taxon>Ascomycota</taxon>
        <taxon>Pezizomycotina</taxon>
        <taxon>Eurotiomycetes</taxon>
        <taxon>Eurotiomycetidae</taxon>
        <taxon>Eurotiales</taxon>
        <taxon>Aspergillaceae</taxon>
        <taxon>Aspergillus</taxon>
        <taxon>Aspergillus subgen. Nidulantes</taxon>
    </lineage>
</organism>
<dbReference type="RefSeq" id="XP_040667361.1">
    <property type="nucleotide sequence ID" value="XM_040817320.1"/>
</dbReference>
<dbReference type="Proteomes" id="UP000184073">
    <property type="component" value="Unassembled WGS sequence"/>
</dbReference>
<evidence type="ECO:0000313" key="3">
    <source>
        <dbReference type="EMBL" id="OJJ01599.1"/>
    </source>
</evidence>
<name>A0A1L9PJ98_ASPVE</name>
<feature type="compositionally biased region" description="Basic and acidic residues" evidence="1">
    <location>
        <begin position="260"/>
        <end position="273"/>
    </location>
</feature>
<gene>
    <name evidence="3" type="ORF">ASPVEDRAFT_83130</name>
</gene>
<dbReference type="AlphaFoldDB" id="A0A1L9PJ98"/>
<dbReference type="GeneID" id="63732831"/>
<dbReference type="Pfam" id="PF12898">
    <property type="entry name" value="Stc1"/>
    <property type="match status" value="1"/>
</dbReference>
<evidence type="ECO:0000256" key="1">
    <source>
        <dbReference type="SAM" id="MobiDB-lite"/>
    </source>
</evidence>
<accession>A0A1L9PJ98</accession>
<reference evidence="4" key="1">
    <citation type="journal article" date="2017" name="Genome Biol.">
        <title>Comparative genomics reveals high biological diversity and specific adaptations in the industrially and medically important fungal genus Aspergillus.</title>
        <authorList>
            <person name="de Vries R.P."/>
            <person name="Riley R."/>
            <person name="Wiebenga A."/>
            <person name="Aguilar-Osorio G."/>
            <person name="Amillis S."/>
            <person name="Uchima C.A."/>
            <person name="Anderluh G."/>
            <person name="Asadollahi M."/>
            <person name="Askin M."/>
            <person name="Barry K."/>
            <person name="Battaglia E."/>
            <person name="Bayram O."/>
            <person name="Benocci T."/>
            <person name="Braus-Stromeyer S.A."/>
            <person name="Caldana C."/>
            <person name="Canovas D."/>
            <person name="Cerqueira G.C."/>
            <person name="Chen F."/>
            <person name="Chen W."/>
            <person name="Choi C."/>
            <person name="Clum A."/>
            <person name="Dos Santos R.A."/>
            <person name="Damasio A.R."/>
            <person name="Diallinas G."/>
            <person name="Emri T."/>
            <person name="Fekete E."/>
            <person name="Flipphi M."/>
            <person name="Freyberg S."/>
            <person name="Gallo A."/>
            <person name="Gournas C."/>
            <person name="Habgood R."/>
            <person name="Hainaut M."/>
            <person name="Harispe M.L."/>
            <person name="Henrissat B."/>
            <person name="Hilden K.S."/>
            <person name="Hope R."/>
            <person name="Hossain A."/>
            <person name="Karabika E."/>
            <person name="Karaffa L."/>
            <person name="Karanyi Z."/>
            <person name="Krasevec N."/>
            <person name="Kuo A."/>
            <person name="Kusch H."/>
            <person name="LaButti K."/>
            <person name="Lagendijk E.L."/>
            <person name="Lapidus A."/>
            <person name="Levasseur A."/>
            <person name="Lindquist E."/>
            <person name="Lipzen A."/>
            <person name="Logrieco A.F."/>
            <person name="MacCabe A."/>
            <person name="Maekelae M.R."/>
            <person name="Malavazi I."/>
            <person name="Melin P."/>
            <person name="Meyer V."/>
            <person name="Mielnichuk N."/>
            <person name="Miskei M."/>
            <person name="Molnar A.P."/>
            <person name="Mule G."/>
            <person name="Ngan C.Y."/>
            <person name="Orejas M."/>
            <person name="Orosz E."/>
            <person name="Ouedraogo J.P."/>
            <person name="Overkamp K.M."/>
            <person name="Park H.-S."/>
            <person name="Perrone G."/>
            <person name="Piumi F."/>
            <person name="Punt P.J."/>
            <person name="Ram A.F."/>
            <person name="Ramon A."/>
            <person name="Rauscher S."/>
            <person name="Record E."/>
            <person name="Riano-Pachon D.M."/>
            <person name="Robert V."/>
            <person name="Roehrig J."/>
            <person name="Ruller R."/>
            <person name="Salamov A."/>
            <person name="Salih N.S."/>
            <person name="Samson R.A."/>
            <person name="Sandor E."/>
            <person name="Sanguinetti M."/>
            <person name="Schuetze T."/>
            <person name="Sepcic K."/>
            <person name="Shelest E."/>
            <person name="Sherlock G."/>
            <person name="Sophianopoulou V."/>
            <person name="Squina F.M."/>
            <person name="Sun H."/>
            <person name="Susca A."/>
            <person name="Todd R.B."/>
            <person name="Tsang A."/>
            <person name="Unkles S.E."/>
            <person name="van de Wiele N."/>
            <person name="van Rossen-Uffink D."/>
            <person name="Oliveira J.V."/>
            <person name="Vesth T.C."/>
            <person name="Visser J."/>
            <person name="Yu J.-H."/>
            <person name="Zhou M."/>
            <person name="Andersen M.R."/>
            <person name="Archer D.B."/>
            <person name="Baker S.E."/>
            <person name="Benoit I."/>
            <person name="Brakhage A.A."/>
            <person name="Braus G.H."/>
            <person name="Fischer R."/>
            <person name="Frisvad J.C."/>
            <person name="Goldman G.H."/>
            <person name="Houbraken J."/>
            <person name="Oakley B."/>
            <person name="Pocsi I."/>
            <person name="Scazzocchio C."/>
            <person name="Seiboth B."/>
            <person name="vanKuyk P.A."/>
            <person name="Wortman J."/>
            <person name="Dyer P.S."/>
            <person name="Grigoriev I.V."/>
        </authorList>
    </citation>
    <scope>NUCLEOTIDE SEQUENCE [LARGE SCALE GENOMIC DNA]</scope>
    <source>
        <strain evidence="4">CBS 583.65</strain>
    </source>
</reference>
<proteinExistence type="predicted"/>
<dbReference type="STRING" id="1036611.A0A1L9PJ98"/>
<protein>
    <recommendedName>
        <fullName evidence="2">Stc1 domain-containing protein</fullName>
    </recommendedName>
</protein>
<feature type="domain" description="Stc1" evidence="2">
    <location>
        <begin position="38"/>
        <end position="121"/>
    </location>
</feature>
<dbReference type="OrthoDB" id="3514033at2759"/>
<evidence type="ECO:0000259" key="2">
    <source>
        <dbReference type="Pfam" id="PF12898"/>
    </source>
</evidence>
<dbReference type="EMBL" id="KV878128">
    <property type="protein sequence ID" value="OJJ01599.1"/>
    <property type="molecule type" value="Genomic_DNA"/>
</dbReference>
<sequence length="285" mass="31317">MGSHRGYGVSGAPSAFAGGYSEAKKRQLEGVTLPEKLKCKICKKYRNVHAYSKRQLDIFRHARVVEGQRANNIGYAACRNCTGGQVMELRCCICDQIKGLDDFAINQRKEHEHARCVDCVQGHKEADPVVDENKLITDGGISDTQATVTMSHIDSSITGSTRQLTAYNPGYDSSFAGVNDNIPSGGGVWVEPERHDTHSSKAYGSYGHDNLASMDASSVHSGWTSFGVQRSNAAASARTYARDRKFAKVPAWRSENPENPPDRTPEVKNHVDFDNDEDEDITGYL</sequence>
<feature type="region of interest" description="Disordered" evidence="1">
    <location>
        <begin position="248"/>
        <end position="285"/>
    </location>
</feature>
<keyword evidence="4" id="KW-1185">Reference proteome</keyword>